<name>A0A835CDU0_9FABA</name>
<comment type="caution">
    <text evidence="1">The sequence shown here is derived from an EMBL/GenBank/DDBJ whole genome shotgun (WGS) entry which is preliminary data.</text>
</comment>
<evidence type="ECO:0000313" key="1">
    <source>
        <dbReference type="EMBL" id="KAF7839111.1"/>
    </source>
</evidence>
<dbReference type="Proteomes" id="UP000634136">
    <property type="component" value="Unassembled WGS sequence"/>
</dbReference>
<gene>
    <name evidence="1" type="ORF">G2W53_007593</name>
</gene>
<accession>A0A835CDU0</accession>
<organism evidence="1 2">
    <name type="scientific">Senna tora</name>
    <dbReference type="NCBI Taxonomy" id="362788"/>
    <lineage>
        <taxon>Eukaryota</taxon>
        <taxon>Viridiplantae</taxon>
        <taxon>Streptophyta</taxon>
        <taxon>Embryophyta</taxon>
        <taxon>Tracheophyta</taxon>
        <taxon>Spermatophyta</taxon>
        <taxon>Magnoliopsida</taxon>
        <taxon>eudicotyledons</taxon>
        <taxon>Gunneridae</taxon>
        <taxon>Pentapetalae</taxon>
        <taxon>rosids</taxon>
        <taxon>fabids</taxon>
        <taxon>Fabales</taxon>
        <taxon>Fabaceae</taxon>
        <taxon>Caesalpinioideae</taxon>
        <taxon>Cassia clade</taxon>
        <taxon>Senna</taxon>
    </lineage>
</organism>
<evidence type="ECO:0000313" key="2">
    <source>
        <dbReference type="Proteomes" id="UP000634136"/>
    </source>
</evidence>
<protein>
    <submittedName>
        <fullName evidence="1">Uncharacterized protein</fullName>
    </submittedName>
</protein>
<sequence>MACNLCEVICKNILNRKSQLNLNGHQEVQVERVVGQVSQSDHFAICVKPF</sequence>
<dbReference type="EMBL" id="JAAIUW010000003">
    <property type="protein sequence ID" value="KAF7839111.1"/>
    <property type="molecule type" value="Genomic_DNA"/>
</dbReference>
<proteinExistence type="predicted"/>
<dbReference type="AlphaFoldDB" id="A0A835CDU0"/>
<keyword evidence="2" id="KW-1185">Reference proteome</keyword>
<reference evidence="1" key="1">
    <citation type="submission" date="2020-09" db="EMBL/GenBank/DDBJ databases">
        <title>Genome-Enabled Discovery of Anthraquinone Biosynthesis in Senna tora.</title>
        <authorList>
            <person name="Kang S.-H."/>
            <person name="Pandey R.P."/>
            <person name="Lee C.-M."/>
            <person name="Sim J.-S."/>
            <person name="Jeong J.-T."/>
            <person name="Choi B.-S."/>
            <person name="Jung M."/>
            <person name="Ginzburg D."/>
            <person name="Zhao K."/>
            <person name="Won S.Y."/>
            <person name="Oh T.-J."/>
            <person name="Yu Y."/>
            <person name="Kim N.-H."/>
            <person name="Lee O.R."/>
            <person name="Lee T.-H."/>
            <person name="Bashyal P."/>
            <person name="Kim T.-S."/>
            <person name="Lee W.-H."/>
            <person name="Kawkins C."/>
            <person name="Kim C.-K."/>
            <person name="Kim J.S."/>
            <person name="Ahn B.O."/>
            <person name="Rhee S.Y."/>
            <person name="Sohng J.K."/>
        </authorList>
    </citation>
    <scope>NUCLEOTIDE SEQUENCE</scope>
    <source>
        <tissue evidence="1">Leaf</tissue>
    </source>
</reference>